<protein>
    <submittedName>
        <fullName evidence="1">Uncharacterized protein</fullName>
    </submittedName>
</protein>
<organism evidence="1 2">
    <name type="scientific">Portunus trituberculatus</name>
    <name type="common">Swimming crab</name>
    <name type="synonym">Neptunus trituberculatus</name>
    <dbReference type="NCBI Taxonomy" id="210409"/>
    <lineage>
        <taxon>Eukaryota</taxon>
        <taxon>Metazoa</taxon>
        <taxon>Ecdysozoa</taxon>
        <taxon>Arthropoda</taxon>
        <taxon>Crustacea</taxon>
        <taxon>Multicrustacea</taxon>
        <taxon>Malacostraca</taxon>
        <taxon>Eumalacostraca</taxon>
        <taxon>Eucarida</taxon>
        <taxon>Decapoda</taxon>
        <taxon>Pleocyemata</taxon>
        <taxon>Brachyura</taxon>
        <taxon>Eubrachyura</taxon>
        <taxon>Portunoidea</taxon>
        <taxon>Portunidae</taxon>
        <taxon>Portuninae</taxon>
        <taxon>Portunus</taxon>
    </lineage>
</organism>
<accession>A0A5B7KCA4</accession>
<dbReference type="Proteomes" id="UP000324222">
    <property type="component" value="Unassembled WGS sequence"/>
</dbReference>
<evidence type="ECO:0000313" key="1">
    <source>
        <dbReference type="EMBL" id="MPD04287.1"/>
    </source>
</evidence>
<keyword evidence="2" id="KW-1185">Reference proteome</keyword>
<comment type="caution">
    <text evidence="1">The sequence shown here is derived from an EMBL/GenBank/DDBJ whole genome shotgun (WGS) entry which is preliminary data.</text>
</comment>
<proteinExistence type="predicted"/>
<dbReference type="AlphaFoldDB" id="A0A5B7KCA4"/>
<reference evidence="1 2" key="1">
    <citation type="submission" date="2019-05" db="EMBL/GenBank/DDBJ databases">
        <title>Another draft genome of Portunus trituberculatus and its Hox gene families provides insights of decapod evolution.</title>
        <authorList>
            <person name="Jeong J.-H."/>
            <person name="Song I."/>
            <person name="Kim S."/>
            <person name="Choi T."/>
            <person name="Kim D."/>
            <person name="Ryu S."/>
            <person name="Kim W."/>
        </authorList>
    </citation>
    <scope>NUCLEOTIDE SEQUENCE [LARGE SCALE GENOMIC DNA]</scope>
    <source>
        <tissue evidence="1">Muscle</tissue>
    </source>
</reference>
<name>A0A5B7KCA4_PORTR</name>
<dbReference type="EMBL" id="VSRR010140322">
    <property type="protein sequence ID" value="MPD04287.1"/>
    <property type="molecule type" value="Genomic_DNA"/>
</dbReference>
<sequence>MGVLGRLWAHTATIRDEPFPRDRVSPLEDVFPEGGVAEDTRYLGRVGEETPQFRTSNQEQGLNVIVRGLGMILGSAAAGPFWAVIRGSGEEVWSAWCPGRESLLTLAPLLCGSKVFKRFIQAVDGFLPLNSSIQAVDRFSPANIFIHWFLPVSRFI</sequence>
<evidence type="ECO:0000313" key="2">
    <source>
        <dbReference type="Proteomes" id="UP000324222"/>
    </source>
</evidence>
<gene>
    <name evidence="1" type="ORF">E2C01_099966</name>
</gene>